<dbReference type="GO" id="GO:0005634">
    <property type="term" value="C:nucleus"/>
    <property type="evidence" value="ECO:0007669"/>
    <property type="project" value="UniProtKB-SubCell"/>
</dbReference>
<dbReference type="CDD" id="cd12148">
    <property type="entry name" value="fungal_TF_MHR"/>
    <property type="match status" value="1"/>
</dbReference>
<organism evidence="6 7">
    <name type="scientific">Phascolomyces articulosus</name>
    <dbReference type="NCBI Taxonomy" id="60185"/>
    <lineage>
        <taxon>Eukaryota</taxon>
        <taxon>Fungi</taxon>
        <taxon>Fungi incertae sedis</taxon>
        <taxon>Mucoromycota</taxon>
        <taxon>Mucoromycotina</taxon>
        <taxon>Mucoromycetes</taxon>
        <taxon>Mucorales</taxon>
        <taxon>Lichtheimiaceae</taxon>
        <taxon>Phascolomyces</taxon>
    </lineage>
</organism>
<reference evidence="6" key="2">
    <citation type="submission" date="2023-02" db="EMBL/GenBank/DDBJ databases">
        <authorList>
            <consortium name="DOE Joint Genome Institute"/>
            <person name="Mondo S.J."/>
            <person name="Chang Y."/>
            <person name="Wang Y."/>
            <person name="Ahrendt S."/>
            <person name="Andreopoulos W."/>
            <person name="Barry K."/>
            <person name="Beard J."/>
            <person name="Benny G.L."/>
            <person name="Blankenship S."/>
            <person name="Bonito G."/>
            <person name="Cuomo C."/>
            <person name="Desiro A."/>
            <person name="Gervers K.A."/>
            <person name="Hundley H."/>
            <person name="Kuo A."/>
            <person name="LaButti K."/>
            <person name="Lang B.F."/>
            <person name="Lipzen A."/>
            <person name="O'Donnell K."/>
            <person name="Pangilinan J."/>
            <person name="Reynolds N."/>
            <person name="Sandor L."/>
            <person name="Smith M.W."/>
            <person name="Tsang A."/>
            <person name="Grigoriev I.V."/>
            <person name="Stajich J.E."/>
            <person name="Spatafora J.W."/>
        </authorList>
    </citation>
    <scope>NUCLEOTIDE SEQUENCE</scope>
    <source>
        <strain evidence="6">RSA 2281</strain>
    </source>
</reference>
<name>A0AAD5KFH4_9FUNG</name>
<dbReference type="PROSITE" id="PS50048">
    <property type="entry name" value="ZN2_CY6_FUNGAL_2"/>
    <property type="match status" value="1"/>
</dbReference>
<dbReference type="InterPro" id="IPR001138">
    <property type="entry name" value="Zn2Cys6_DnaBD"/>
</dbReference>
<dbReference type="PROSITE" id="PS00463">
    <property type="entry name" value="ZN2_CY6_FUNGAL_1"/>
    <property type="match status" value="1"/>
</dbReference>
<dbReference type="Proteomes" id="UP001209540">
    <property type="component" value="Unassembled WGS sequence"/>
</dbReference>
<protein>
    <recommendedName>
        <fullName evidence="5">Zn(2)-C6 fungal-type domain-containing protein</fullName>
    </recommendedName>
</protein>
<comment type="caution">
    <text evidence="6">The sequence shown here is derived from an EMBL/GenBank/DDBJ whole genome shotgun (WGS) entry which is preliminary data.</text>
</comment>
<evidence type="ECO:0000256" key="1">
    <source>
        <dbReference type="ARBA" id="ARBA00004123"/>
    </source>
</evidence>
<evidence type="ECO:0000256" key="3">
    <source>
        <dbReference type="ARBA" id="ARBA00023125"/>
    </source>
</evidence>
<feature type="domain" description="Zn(2)-C6 fungal-type" evidence="5">
    <location>
        <begin position="6"/>
        <end position="36"/>
    </location>
</feature>
<comment type="subcellular location">
    <subcellularLocation>
        <location evidence="1">Nucleus</location>
    </subcellularLocation>
</comment>
<evidence type="ECO:0000256" key="2">
    <source>
        <dbReference type="ARBA" id="ARBA00022723"/>
    </source>
</evidence>
<dbReference type="EMBL" id="JAIXMP010000011">
    <property type="protein sequence ID" value="KAI9264956.1"/>
    <property type="molecule type" value="Genomic_DNA"/>
</dbReference>
<keyword evidence="2" id="KW-0479">Metal-binding</keyword>
<dbReference type="Gene3D" id="4.10.240.10">
    <property type="entry name" value="Zn(2)-C6 fungal-type DNA-binding domain"/>
    <property type="match status" value="1"/>
</dbReference>
<dbReference type="CDD" id="cd00067">
    <property type="entry name" value="GAL4"/>
    <property type="match status" value="1"/>
</dbReference>
<evidence type="ECO:0000256" key="4">
    <source>
        <dbReference type="ARBA" id="ARBA00023242"/>
    </source>
</evidence>
<dbReference type="InterPro" id="IPR036864">
    <property type="entry name" value="Zn2-C6_fun-type_DNA-bd_sf"/>
</dbReference>
<accession>A0AAD5KFH4</accession>
<keyword evidence="4" id="KW-0539">Nucleus</keyword>
<dbReference type="GO" id="GO:0008270">
    <property type="term" value="F:zinc ion binding"/>
    <property type="evidence" value="ECO:0007669"/>
    <property type="project" value="InterPro"/>
</dbReference>
<evidence type="ECO:0000313" key="7">
    <source>
        <dbReference type="Proteomes" id="UP001209540"/>
    </source>
</evidence>
<keyword evidence="7" id="KW-1185">Reference proteome</keyword>
<dbReference type="AlphaFoldDB" id="A0AAD5KFH4"/>
<dbReference type="PANTHER" id="PTHR46910:SF3">
    <property type="entry name" value="HALOTOLERANCE PROTEIN 9-RELATED"/>
    <property type="match status" value="1"/>
</dbReference>
<evidence type="ECO:0000313" key="6">
    <source>
        <dbReference type="EMBL" id="KAI9264956.1"/>
    </source>
</evidence>
<gene>
    <name evidence="6" type="ORF">BDA99DRAFT_559055</name>
</gene>
<dbReference type="GO" id="GO:0003677">
    <property type="term" value="F:DNA binding"/>
    <property type="evidence" value="ECO:0007669"/>
    <property type="project" value="UniProtKB-KW"/>
</dbReference>
<keyword evidence="3" id="KW-0238">DNA-binding</keyword>
<dbReference type="GO" id="GO:0000981">
    <property type="term" value="F:DNA-binding transcription factor activity, RNA polymerase II-specific"/>
    <property type="evidence" value="ECO:0007669"/>
    <property type="project" value="InterPro"/>
</dbReference>
<evidence type="ECO:0000259" key="5">
    <source>
        <dbReference type="PROSITE" id="PS50048"/>
    </source>
</evidence>
<dbReference type="InterPro" id="IPR050987">
    <property type="entry name" value="AtrR-like"/>
</dbReference>
<proteinExistence type="predicted"/>
<reference evidence="6" key="1">
    <citation type="journal article" date="2022" name="IScience">
        <title>Evolution of zygomycete secretomes and the origins of terrestrial fungal ecologies.</title>
        <authorList>
            <person name="Chang Y."/>
            <person name="Wang Y."/>
            <person name="Mondo S."/>
            <person name="Ahrendt S."/>
            <person name="Andreopoulos W."/>
            <person name="Barry K."/>
            <person name="Beard J."/>
            <person name="Benny G.L."/>
            <person name="Blankenship S."/>
            <person name="Bonito G."/>
            <person name="Cuomo C."/>
            <person name="Desiro A."/>
            <person name="Gervers K.A."/>
            <person name="Hundley H."/>
            <person name="Kuo A."/>
            <person name="LaButti K."/>
            <person name="Lang B.F."/>
            <person name="Lipzen A."/>
            <person name="O'Donnell K."/>
            <person name="Pangilinan J."/>
            <person name="Reynolds N."/>
            <person name="Sandor L."/>
            <person name="Smith M.E."/>
            <person name="Tsang A."/>
            <person name="Grigoriev I.V."/>
            <person name="Stajich J.E."/>
            <person name="Spatafora J.W."/>
        </authorList>
    </citation>
    <scope>NUCLEOTIDE SEQUENCE</scope>
    <source>
        <strain evidence="6">RSA 2281</strain>
    </source>
</reference>
<sequence>MRNENPCRNCRTRRRKCVWEKGEPSCERCVQNGTKCIPCPTKEAAKGVRDGNAQLAQWYQEVLELEEVLDSAHNMLWDTTSTDATTVPIASTVSTLVPTTTTALPMTTNHPTKQNKNNEPQWTLSVVNGKVQLESNIKDYEELVMYQQASIRYLSPLAGLLERESVRFEGISISAIASANLVIQCSPYKPRPITIQQLPYTDIDYRHEMNQLITLYMRLYNSTVGVLHERSFMTYYNQLEDPLSSALVLATCIDAIAYMYPGLPYSSLEKRQWAEFFYSRYRDLLFDMYHDPNRRLEVVMTTSLVVQYLQDVVMEYGEARRMTTLALLICADLETHEIQHMSRVESVMFYRHRMYLQLCDRVLNVYLEGKFDFSGIQLCSTTDLLQDESQEVEQYLTTWKFILELLGCPYMTTLMEQINLTIYGESCEISLDMILGFETALGKWWKSLPDYFRVCEDPFTPMTQHSLEHVTCSVTLMPFATLHCLSAVVQSAMLNPSFDNMSDNAVASNMARIIHDKAELLTLTSIKVLTYVLKRNLEIDRDAIPLSIGYMMSTLQAVCSIISHRTDIQIQPEVLEVLSKCIAKLNTVFPPDHRQSPSSSTISPLEAFMKTNNTSPLFSPGSSMDSDDPKLMDIYYGFPLPGYSMTNDMLSICFNQLERKFRLAF</sequence>
<dbReference type="PANTHER" id="PTHR46910">
    <property type="entry name" value="TRANSCRIPTION FACTOR PDR1"/>
    <property type="match status" value="1"/>
</dbReference>